<dbReference type="Gene3D" id="3.40.50.620">
    <property type="entry name" value="HUPs"/>
    <property type="match status" value="1"/>
</dbReference>
<comment type="caution">
    <text evidence="6">The sequence shown here is derived from an EMBL/GenBank/DDBJ whole genome shotgun (WGS) entry which is preliminary data.</text>
</comment>
<dbReference type="AlphaFoldDB" id="A0A834X2D3"/>
<dbReference type="InterPro" id="IPR001245">
    <property type="entry name" value="Ser-Thr/Tyr_kinase_cat_dom"/>
</dbReference>
<keyword evidence="2" id="KW-0547">Nucleotide-binding</keyword>
<dbReference type="FunFam" id="3.30.200.20:FF:000604">
    <property type="entry name" value="Proline-rich receptor-like protein kinase PERK8"/>
    <property type="match status" value="1"/>
</dbReference>
<dbReference type="PROSITE" id="PS00109">
    <property type="entry name" value="PROTEIN_KINASE_TYR"/>
    <property type="match status" value="1"/>
</dbReference>
<reference evidence="6" key="1">
    <citation type="submission" date="2020-09" db="EMBL/GenBank/DDBJ databases">
        <title>Genome-Enabled Discovery of Anthraquinone Biosynthesis in Senna tora.</title>
        <authorList>
            <person name="Kang S.-H."/>
            <person name="Pandey R.P."/>
            <person name="Lee C.-M."/>
            <person name="Sim J.-S."/>
            <person name="Jeong J.-T."/>
            <person name="Choi B.-S."/>
            <person name="Jung M."/>
            <person name="Ginzburg D."/>
            <person name="Zhao K."/>
            <person name="Won S.Y."/>
            <person name="Oh T.-J."/>
            <person name="Yu Y."/>
            <person name="Kim N.-H."/>
            <person name="Lee O.R."/>
            <person name="Lee T.-H."/>
            <person name="Bashyal P."/>
            <person name="Kim T.-S."/>
            <person name="Lee W.-H."/>
            <person name="Kawkins C."/>
            <person name="Kim C.-K."/>
            <person name="Kim J.S."/>
            <person name="Ahn B.O."/>
            <person name="Rhee S.Y."/>
            <person name="Sohng J.K."/>
        </authorList>
    </citation>
    <scope>NUCLEOTIDE SEQUENCE</scope>
    <source>
        <tissue evidence="6">Leaf</tissue>
    </source>
</reference>
<dbReference type="PANTHER" id="PTHR47989">
    <property type="entry name" value="OS01G0750732 PROTEIN"/>
    <property type="match status" value="1"/>
</dbReference>
<dbReference type="Gene3D" id="1.10.510.10">
    <property type="entry name" value="Transferase(Phosphotransferase) domain 1"/>
    <property type="match status" value="1"/>
</dbReference>
<name>A0A834X2D3_9FABA</name>
<dbReference type="Gene3D" id="3.30.200.20">
    <property type="entry name" value="Phosphorylase Kinase, domain 1"/>
    <property type="match status" value="1"/>
</dbReference>
<accession>A0A834X2D3</accession>
<keyword evidence="6" id="KW-0418">Kinase</keyword>
<dbReference type="EMBL" id="JAAIUW010000004">
    <property type="protein sequence ID" value="KAF7836278.1"/>
    <property type="molecule type" value="Genomic_DNA"/>
</dbReference>
<evidence type="ECO:0000313" key="6">
    <source>
        <dbReference type="EMBL" id="KAF7836278.1"/>
    </source>
</evidence>
<dbReference type="PROSITE" id="PS50011">
    <property type="entry name" value="PROTEIN_KINASE_DOM"/>
    <property type="match status" value="1"/>
</dbReference>
<proteinExistence type="predicted"/>
<dbReference type="SUPFAM" id="SSF56112">
    <property type="entry name" value="Protein kinase-like (PK-like)"/>
    <property type="match status" value="1"/>
</dbReference>
<dbReference type="InterPro" id="IPR011009">
    <property type="entry name" value="Kinase-like_dom_sf"/>
</dbReference>
<feature type="compositionally biased region" description="Polar residues" evidence="4">
    <location>
        <begin position="1"/>
        <end position="10"/>
    </location>
</feature>
<keyword evidence="6" id="KW-0675">Receptor</keyword>
<dbReference type="InterPro" id="IPR014729">
    <property type="entry name" value="Rossmann-like_a/b/a_fold"/>
</dbReference>
<dbReference type="Proteomes" id="UP000634136">
    <property type="component" value="Unassembled WGS sequence"/>
</dbReference>
<keyword evidence="1" id="KW-0723">Serine/threonine-protein kinase</keyword>
<evidence type="ECO:0000256" key="3">
    <source>
        <dbReference type="ARBA" id="ARBA00022840"/>
    </source>
</evidence>
<gene>
    <name evidence="6" type="ORF">G2W53_011137</name>
</gene>
<dbReference type="InterPro" id="IPR008266">
    <property type="entry name" value="Tyr_kinase_AS"/>
</dbReference>
<dbReference type="PANTHER" id="PTHR47989:SF8">
    <property type="entry name" value="INACTIVE PROTEIN KINASE SELMODRAFT_444075-LIKE"/>
    <property type="match status" value="1"/>
</dbReference>
<protein>
    <submittedName>
        <fullName evidence="6">Proline-rich receptor-like protein kinase PERK12</fullName>
    </submittedName>
</protein>
<dbReference type="GO" id="GO:0005524">
    <property type="term" value="F:ATP binding"/>
    <property type="evidence" value="ECO:0007669"/>
    <property type="project" value="UniProtKB-KW"/>
</dbReference>
<evidence type="ECO:0000256" key="2">
    <source>
        <dbReference type="ARBA" id="ARBA00022741"/>
    </source>
</evidence>
<evidence type="ECO:0000256" key="1">
    <source>
        <dbReference type="ARBA" id="ARBA00022527"/>
    </source>
</evidence>
<feature type="region of interest" description="Disordered" evidence="4">
    <location>
        <begin position="541"/>
        <end position="582"/>
    </location>
</feature>
<keyword evidence="3" id="KW-0067">ATP-binding</keyword>
<evidence type="ECO:0000259" key="5">
    <source>
        <dbReference type="PROSITE" id="PS50011"/>
    </source>
</evidence>
<feature type="compositionally biased region" description="Acidic residues" evidence="4">
    <location>
        <begin position="13"/>
        <end position="23"/>
    </location>
</feature>
<feature type="domain" description="Protein kinase" evidence="5">
    <location>
        <begin position="307"/>
        <end position="655"/>
    </location>
</feature>
<dbReference type="GO" id="GO:0004674">
    <property type="term" value="F:protein serine/threonine kinase activity"/>
    <property type="evidence" value="ECO:0007669"/>
    <property type="project" value="UniProtKB-KW"/>
</dbReference>
<keyword evidence="6" id="KW-0808">Transferase</keyword>
<feature type="compositionally biased region" description="Polar residues" evidence="4">
    <location>
        <begin position="541"/>
        <end position="552"/>
    </location>
</feature>
<evidence type="ECO:0000313" key="7">
    <source>
        <dbReference type="Proteomes" id="UP000634136"/>
    </source>
</evidence>
<keyword evidence="7" id="KW-1185">Reference proteome</keyword>
<organism evidence="6 7">
    <name type="scientific">Senna tora</name>
    <dbReference type="NCBI Taxonomy" id="362788"/>
    <lineage>
        <taxon>Eukaryota</taxon>
        <taxon>Viridiplantae</taxon>
        <taxon>Streptophyta</taxon>
        <taxon>Embryophyta</taxon>
        <taxon>Tracheophyta</taxon>
        <taxon>Spermatophyta</taxon>
        <taxon>Magnoliopsida</taxon>
        <taxon>eudicotyledons</taxon>
        <taxon>Gunneridae</taxon>
        <taxon>Pentapetalae</taxon>
        <taxon>rosids</taxon>
        <taxon>fabids</taxon>
        <taxon>Fabales</taxon>
        <taxon>Fabaceae</taxon>
        <taxon>Caesalpinioideae</taxon>
        <taxon>Cassia clade</taxon>
        <taxon>Senna</taxon>
    </lineage>
</organism>
<sequence length="655" mass="73019">MEESNNMSKSPQEEGEEEEEEEEGVRVVVIQHVSSRNVNTKAIKWALQAFSLGPNDELTLLPILRHLHHTSSFFTPFSKPQQRSVEEEIAKRKQEYLNNEDIIKICEQCQIDKIQFQIQMLPSPNPEAAVNAANNLRATLVILDRDMKKYKKCFMKNLSCGIILMKPNNSIEHLKGPTQTRLSQRGNSIPINCSRSSLLKHLTGNPVLCPYRINPTKAKKTQFQSQTIQRPSNRELDMARGYCLLPFTGSQETNHTTFEQQKKKHHINNNHEEDKDSVCSQCKNTRPRFGHQRDFTYSEIHAATKGFCPTNFLSEGGFGSVYRGEIHGMKIAVKQHRCETSSLQGEKEFKSEVDVLGKARHENVVMLLGSCSEGHKRILVYEYVCNGSLDQHLSQYSRKPISWPDRIKVAFGAAKGLLYLHQNNIIHRDMRPNNILVTHDYEALLGDFGLARLSVGESLYSTDVVGTLGYMAPEYAESGKASTKTDVYSFGVILLQLITGMKTTDKRLGDKSLVGWVVDVFSQLVEGSTCSVVLRDCSPSRLDSSYDTSDFPESQGDDDDDDGSFYGGSTPIGSSMSMSHMSLRLPPSPPMGTTYSSALSSKKDLLAQTAGNSFKIDVAPNGETGSMYSSHSVPYAFNVELSALSPGVAADEFEL</sequence>
<feature type="region of interest" description="Disordered" evidence="4">
    <location>
        <begin position="1"/>
        <end position="25"/>
    </location>
</feature>
<dbReference type="OrthoDB" id="4062651at2759"/>
<dbReference type="Pfam" id="PF07714">
    <property type="entry name" value="PK_Tyr_Ser-Thr"/>
    <property type="match status" value="1"/>
</dbReference>
<evidence type="ECO:0000256" key="4">
    <source>
        <dbReference type="SAM" id="MobiDB-lite"/>
    </source>
</evidence>
<dbReference type="InterPro" id="IPR000719">
    <property type="entry name" value="Prot_kinase_dom"/>
</dbReference>